<dbReference type="InterPro" id="IPR050266">
    <property type="entry name" value="AB_hydrolase_sf"/>
</dbReference>
<feature type="domain" description="AB hydrolase-1" evidence="1">
    <location>
        <begin position="24"/>
        <end position="113"/>
    </location>
</feature>
<dbReference type="GO" id="GO:0003824">
    <property type="term" value="F:catalytic activity"/>
    <property type="evidence" value="ECO:0007669"/>
    <property type="project" value="UniProtKB-ARBA"/>
</dbReference>
<dbReference type="EMBL" id="BAHD01000061">
    <property type="protein sequence ID" value="GAB97245.1"/>
    <property type="molecule type" value="Genomic_DNA"/>
</dbReference>
<dbReference type="OrthoDB" id="63519at2"/>
<dbReference type="RefSeq" id="WP_006593777.1">
    <property type="nucleotide sequence ID" value="NZ_BAHD01000061.1"/>
</dbReference>
<dbReference type="STRING" id="1184609.KILIM_061_00290"/>
<dbReference type="Proteomes" id="UP000008366">
    <property type="component" value="Unassembled WGS sequence"/>
</dbReference>
<dbReference type="SUPFAM" id="SSF53474">
    <property type="entry name" value="alpha/beta-Hydrolases"/>
    <property type="match status" value="1"/>
</dbReference>
<dbReference type="Gene3D" id="3.40.50.1820">
    <property type="entry name" value="alpha/beta hydrolase"/>
    <property type="match status" value="1"/>
</dbReference>
<name>K6WD92_9MICO</name>
<dbReference type="eggNOG" id="COG0596">
    <property type="taxonomic scope" value="Bacteria"/>
</dbReference>
<proteinExistence type="predicted"/>
<gene>
    <name evidence="2" type="ORF">KILIM_061_00290</name>
</gene>
<dbReference type="InterPro" id="IPR029058">
    <property type="entry name" value="AB_hydrolase_fold"/>
</dbReference>
<dbReference type="PROSITE" id="PS51257">
    <property type="entry name" value="PROKAR_LIPOPROTEIN"/>
    <property type="match status" value="1"/>
</dbReference>
<keyword evidence="3" id="KW-1185">Reference proteome</keyword>
<dbReference type="AlphaFoldDB" id="K6WD92"/>
<evidence type="ECO:0000313" key="3">
    <source>
        <dbReference type="Proteomes" id="UP000008366"/>
    </source>
</evidence>
<sequence>MEDLRIEVPGGHIAVRDYGGAGRTVVLVHSVGYSCDVWRRLAPLLSGSARVLAVDLRGHGQSTAQVDTVADLVADFERLVAALELRCPVLVGHQYGGGIAAAVAARYPLLWGGLCVIDSPVIGTQAEYRELLDLFSTPAVSADLARRFRLGVCGQGIASRDEFCERAGEEMSRDWLSVPRLSFDNYSVRRSVLTDEATGRWERQPNMETVARLTKLGTDFPLMPGRELLERVAAPVWVLQPEAGEYGQGFDEIEALARTRLGWAAVRMKGSSFVAHTQPEVVRDALVTLLSQLPTQREPAAEIRSALVHRVSAIDT</sequence>
<evidence type="ECO:0000313" key="2">
    <source>
        <dbReference type="EMBL" id="GAB97245.1"/>
    </source>
</evidence>
<dbReference type="InterPro" id="IPR000073">
    <property type="entry name" value="AB_hydrolase_1"/>
</dbReference>
<reference evidence="2 3" key="1">
    <citation type="submission" date="2012-08" db="EMBL/GenBank/DDBJ databases">
        <title>Whole genome shotgun sequence of Kineosphaera limosa NBRC 100340.</title>
        <authorList>
            <person name="Yoshida I."/>
            <person name="Isaki S."/>
            <person name="Hosoyama A."/>
            <person name="Tsuchikane K."/>
            <person name="Katsumata H."/>
            <person name="Ando Y."/>
            <person name="Ohji S."/>
            <person name="Hamada M."/>
            <person name="Tamura T."/>
            <person name="Yamazoe A."/>
            <person name="Yamazaki S."/>
            <person name="Fujita N."/>
        </authorList>
    </citation>
    <scope>NUCLEOTIDE SEQUENCE [LARGE SCALE GENOMIC DNA]</scope>
    <source>
        <strain evidence="2 3">NBRC 100340</strain>
    </source>
</reference>
<dbReference type="PANTHER" id="PTHR43798">
    <property type="entry name" value="MONOACYLGLYCEROL LIPASE"/>
    <property type="match status" value="1"/>
</dbReference>
<evidence type="ECO:0000259" key="1">
    <source>
        <dbReference type="Pfam" id="PF00561"/>
    </source>
</evidence>
<comment type="caution">
    <text evidence="2">The sequence shown here is derived from an EMBL/GenBank/DDBJ whole genome shotgun (WGS) entry which is preliminary data.</text>
</comment>
<accession>K6WD92</accession>
<organism evidence="2 3">
    <name type="scientific">Kineosphaera limosa NBRC 100340</name>
    <dbReference type="NCBI Taxonomy" id="1184609"/>
    <lineage>
        <taxon>Bacteria</taxon>
        <taxon>Bacillati</taxon>
        <taxon>Actinomycetota</taxon>
        <taxon>Actinomycetes</taxon>
        <taxon>Micrococcales</taxon>
        <taxon>Dermatophilaceae</taxon>
        <taxon>Kineosphaera</taxon>
    </lineage>
</organism>
<protein>
    <recommendedName>
        <fullName evidence="1">AB hydrolase-1 domain-containing protein</fullName>
    </recommendedName>
</protein>
<dbReference type="Pfam" id="PF00561">
    <property type="entry name" value="Abhydrolase_1"/>
    <property type="match status" value="1"/>
</dbReference>